<proteinExistence type="predicted"/>
<organism evidence="3 4">
    <name type="scientific">Sanguibacter antarcticus</name>
    <dbReference type="NCBI Taxonomy" id="372484"/>
    <lineage>
        <taxon>Bacteria</taxon>
        <taxon>Bacillati</taxon>
        <taxon>Actinomycetota</taxon>
        <taxon>Actinomycetes</taxon>
        <taxon>Micrococcales</taxon>
        <taxon>Sanguibacteraceae</taxon>
        <taxon>Sanguibacter</taxon>
    </lineage>
</organism>
<keyword evidence="1" id="KW-0175">Coiled coil</keyword>
<evidence type="ECO:0000313" key="3">
    <source>
        <dbReference type="EMBL" id="PFG32380.1"/>
    </source>
</evidence>
<reference evidence="3 4" key="1">
    <citation type="submission" date="2017-10" db="EMBL/GenBank/DDBJ databases">
        <title>Sequencing the genomes of 1000 actinobacteria strains.</title>
        <authorList>
            <person name="Klenk H.-P."/>
        </authorList>
    </citation>
    <scope>NUCLEOTIDE SEQUENCE [LARGE SCALE GENOMIC DNA]</scope>
    <source>
        <strain evidence="3 4">DSM 18966</strain>
    </source>
</reference>
<dbReference type="Proteomes" id="UP000225548">
    <property type="component" value="Unassembled WGS sequence"/>
</dbReference>
<evidence type="ECO:0000256" key="1">
    <source>
        <dbReference type="SAM" id="Coils"/>
    </source>
</evidence>
<accession>A0A2A9E2H3</accession>
<protein>
    <submittedName>
        <fullName evidence="3">Transposase</fullName>
    </submittedName>
</protein>
<dbReference type="GO" id="GO:0003677">
    <property type="term" value="F:DNA binding"/>
    <property type="evidence" value="ECO:0007669"/>
    <property type="project" value="InterPro"/>
</dbReference>
<feature type="region of interest" description="Disordered" evidence="2">
    <location>
        <begin position="50"/>
        <end position="70"/>
    </location>
</feature>
<dbReference type="EMBL" id="PDJG01000001">
    <property type="protein sequence ID" value="PFG32380.1"/>
    <property type="molecule type" value="Genomic_DNA"/>
</dbReference>
<dbReference type="Pfam" id="PF01527">
    <property type="entry name" value="HTH_Tnp_1"/>
    <property type="match status" value="1"/>
</dbReference>
<feature type="coiled-coil region" evidence="1">
    <location>
        <begin position="72"/>
        <end position="99"/>
    </location>
</feature>
<dbReference type="GO" id="GO:0006313">
    <property type="term" value="P:DNA transposition"/>
    <property type="evidence" value="ECO:0007669"/>
    <property type="project" value="InterPro"/>
</dbReference>
<dbReference type="Gene3D" id="1.10.10.60">
    <property type="entry name" value="Homeodomain-like"/>
    <property type="match status" value="1"/>
</dbReference>
<sequence length="109" mass="12212">MARKTYSEDFRRDAVELCRSTPTATVAGIALDLGIMDTTLSSWLRAAGVPIRGHSRPRPPTPVGDETPEQELARLRARARDLEDSERKLNTERDILRAAAKYFAGETNW</sequence>
<dbReference type="InterPro" id="IPR002514">
    <property type="entry name" value="Transposase_8"/>
</dbReference>
<dbReference type="InterPro" id="IPR009057">
    <property type="entry name" value="Homeodomain-like_sf"/>
</dbReference>
<name>A0A2A9E2H3_9MICO</name>
<dbReference type="SUPFAM" id="SSF46689">
    <property type="entry name" value="Homeodomain-like"/>
    <property type="match status" value="1"/>
</dbReference>
<evidence type="ECO:0000256" key="2">
    <source>
        <dbReference type="SAM" id="MobiDB-lite"/>
    </source>
</evidence>
<gene>
    <name evidence="3" type="ORF">ATL42_0206</name>
</gene>
<comment type="caution">
    <text evidence="3">The sequence shown here is derived from an EMBL/GenBank/DDBJ whole genome shotgun (WGS) entry which is preliminary data.</text>
</comment>
<keyword evidence="4" id="KW-1185">Reference proteome</keyword>
<dbReference type="AlphaFoldDB" id="A0A2A9E2H3"/>
<evidence type="ECO:0000313" key="4">
    <source>
        <dbReference type="Proteomes" id="UP000225548"/>
    </source>
</evidence>
<dbReference type="GO" id="GO:0004803">
    <property type="term" value="F:transposase activity"/>
    <property type="evidence" value="ECO:0007669"/>
    <property type="project" value="InterPro"/>
</dbReference>